<evidence type="ECO:0000313" key="7">
    <source>
        <dbReference type="Ensembl" id="ENSPCOP00000027571.1"/>
    </source>
</evidence>
<dbReference type="SUPFAM" id="SSF57603">
    <property type="entry name" value="FnI-like domain"/>
    <property type="match status" value="6"/>
</dbReference>
<dbReference type="SMART" id="SM00214">
    <property type="entry name" value="VWC"/>
    <property type="match status" value="6"/>
</dbReference>
<dbReference type="Gene3D" id="2.10.70.10">
    <property type="entry name" value="Complement Module, domain 1"/>
    <property type="match status" value="1"/>
</dbReference>
<dbReference type="Gene3D" id="6.20.200.20">
    <property type="match status" value="5"/>
</dbReference>
<dbReference type="GeneTree" id="ENSGT00940000161089"/>
<feature type="domain" description="VWFC" evidence="6">
    <location>
        <begin position="216"/>
        <end position="277"/>
    </location>
</feature>
<evidence type="ECO:0000256" key="2">
    <source>
        <dbReference type="ARBA" id="ARBA00022525"/>
    </source>
</evidence>
<accession>A0A2K6GMV2</accession>
<name>A0A2K6GMV2_PROCO</name>
<protein>
    <submittedName>
        <fullName evidence="7">von Willebrand factor C and EGF domains</fullName>
    </submittedName>
</protein>
<feature type="region of interest" description="Disordered" evidence="5">
    <location>
        <begin position="1"/>
        <end position="60"/>
    </location>
</feature>
<dbReference type="Pfam" id="PF23334">
    <property type="entry name" value="VWC2L_2nd"/>
    <property type="match status" value="2"/>
</dbReference>
<keyword evidence="8" id="KW-1185">Reference proteome</keyword>
<dbReference type="InterPro" id="IPR001007">
    <property type="entry name" value="VWF_dom"/>
</dbReference>
<sequence length="626" mass="65189">MLLLLPEAGRPALSPGHSPPSGAPGPPAGVRTTRLPSPTPPLPTSSPSAPTRLLSTPMATPVPTASLLGTLRPPSLLQGEVVGTPSSPRGPEAPRLATWPSPCQHLGATYESGSHWTEPGCSQCWCEDAEVTCEKVRCEAACSHPIPSKDGGCCPSCTGCFHSGVIRAEGDVFSPPNENCTVCVCLAGNVSCISPECPPGPCQTPPQSDCCTCVPVRCYFHGRWYADGAVFSGGGDECTTCVCQNGEVECSFMPCPELDCPREEWWLGPGQCCFTCREPTPTTGCSLDDNGVEFPIGQIWSPGDPCELCICQADGSVSCKRTDCVDSCPHPIRIPGQCCPDCSAGCTYTGRIFYNNETFPSVLDPCLSCICLLGSVACSPVDCPITCTYPFHPDGECCPVCQDCNYEGRKVVNGQVFTLDDEPCTRCTCQLGEVSCEKVPCQRACADPSLLPGDCCSTCQGKFSVSSGRQAGALPSRSRGIQQSCSEPPTPKASAPTPPPLRASGFTLTCSGATAHFPRGAQGCPVPSTLSRASDPSRSLHSTSSLSGGSSATSCDSGVLLLSLRAPDSIQGAFSACHPPETRVAPLRPRTLSPTTSSLSEALAATARPGPQHPPAGTSQREESAT</sequence>
<dbReference type="GO" id="GO:0098586">
    <property type="term" value="P:cellular response to virus"/>
    <property type="evidence" value="ECO:0007669"/>
    <property type="project" value="TreeGrafter"/>
</dbReference>
<dbReference type="GO" id="GO:0005576">
    <property type="term" value="C:extracellular region"/>
    <property type="evidence" value="ECO:0007669"/>
    <property type="project" value="UniProtKB-SubCell"/>
</dbReference>
<feature type="compositionally biased region" description="Pro residues" evidence="5">
    <location>
        <begin position="17"/>
        <end position="27"/>
    </location>
</feature>
<keyword evidence="4" id="KW-0325">Glycoprotein</keyword>
<feature type="domain" description="VWFC" evidence="6">
    <location>
        <begin position="101"/>
        <end position="158"/>
    </location>
</feature>
<keyword evidence="3" id="KW-0732">Signal</keyword>
<evidence type="ECO:0000256" key="1">
    <source>
        <dbReference type="ARBA" id="ARBA00004613"/>
    </source>
</evidence>
<feature type="domain" description="VWFC" evidence="6">
    <location>
        <begin position="344"/>
        <end position="402"/>
    </location>
</feature>
<dbReference type="InterPro" id="IPR052080">
    <property type="entry name" value="vWF_C/EGF_Fibrillin"/>
</dbReference>
<dbReference type="Pfam" id="PF00093">
    <property type="entry name" value="VWC"/>
    <property type="match status" value="3"/>
</dbReference>
<dbReference type="Ensembl" id="ENSPCOT00000038402.1">
    <property type="protein sequence ID" value="ENSPCOP00000027571.1"/>
    <property type="gene ID" value="ENSPCOG00000026303.1"/>
</dbReference>
<dbReference type="FunFam" id="2.10.70.10:FF:000051">
    <property type="entry name" value="von Willebrand factor C and EGF domain-containing protein"/>
    <property type="match status" value="1"/>
</dbReference>
<feature type="domain" description="VWFC" evidence="6">
    <location>
        <begin position="402"/>
        <end position="460"/>
    </location>
</feature>
<dbReference type="AlphaFoldDB" id="A0A2K6GMV2"/>
<gene>
    <name evidence="7" type="primary">VWCE</name>
</gene>
<dbReference type="PANTHER" id="PTHR47333">
    <property type="entry name" value="VON WILLEBRAND FACTOR C AND EGF DOMAIN-CONTAINING PROTEIN"/>
    <property type="match status" value="1"/>
</dbReference>
<feature type="region of interest" description="Disordered" evidence="5">
    <location>
        <begin position="468"/>
        <end position="501"/>
    </location>
</feature>
<feature type="region of interest" description="Disordered" evidence="5">
    <location>
        <begin position="521"/>
        <end position="552"/>
    </location>
</feature>
<evidence type="ECO:0000256" key="3">
    <source>
        <dbReference type="ARBA" id="ARBA00022729"/>
    </source>
</evidence>
<reference evidence="7" key="1">
    <citation type="submission" date="2025-08" db="UniProtKB">
        <authorList>
            <consortium name="Ensembl"/>
        </authorList>
    </citation>
    <scope>IDENTIFICATION</scope>
</reference>
<feature type="domain" description="VWFC" evidence="6">
    <location>
        <begin position="283"/>
        <end position="343"/>
    </location>
</feature>
<dbReference type="Proteomes" id="UP000233160">
    <property type="component" value="Unassembled WGS sequence"/>
</dbReference>
<feature type="region of interest" description="Disordered" evidence="5">
    <location>
        <begin position="577"/>
        <end position="626"/>
    </location>
</feature>
<dbReference type="GO" id="GO:0005737">
    <property type="term" value="C:cytoplasm"/>
    <property type="evidence" value="ECO:0007669"/>
    <property type="project" value="TreeGrafter"/>
</dbReference>
<keyword evidence="2" id="KW-0964">Secreted</keyword>
<comment type="subcellular location">
    <subcellularLocation>
        <location evidence="1">Secreted</location>
    </subcellularLocation>
</comment>
<dbReference type="PANTHER" id="PTHR47333:SF1">
    <property type="entry name" value="VON WILLEBRAND FACTOR C AND EGF DOMAIN-CONTAINING PROTEIN"/>
    <property type="match status" value="1"/>
</dbReference>
<evidence type="ECO:0000313" key="8">
    <source>
        <dbReference type="Proteomes" id="UP000233160"/>
    </source>
</evidence>
<dbReference type="PROSITE" id="PS50184">
    <property type="entry name" value="VWFC_2"/>
    <property type="match status" value="5"/>
</dbReference>
<feature type="compositionally biased region" description="Low complexity" evidence="5">
    <location>
        <begin position="534"/>
        <end position="552"/>
    </location>
</feature>
<evidence type="ECO:0000259" key="6">
    <source>
        <dbReference type="PROSITE" id="PS50184"/>
    </source>
</evidence>
<evidence type="ECO:0000256" key="4">
    <source>
        <dbReference type="ARBA" id="ARBA00023180"/>
    </source>
</evidence>
<proteinExistence type="predicted"/>
<evidence type="ECO:0000256" key="5">
    <source>
        <dbReference type="SAM" id="MobiDB-lite"/>
    </source>
</evidence>
<feature type="compositionally biased region" description="Pro residues" evidence="5">
    <location>
        <begin position="488"/>
        <end position="501"/>
    </location>
</feature>
<dbReference type="SMART" id="SM00215">
    <property type="entry name" value="VWC_out"/>
    <property type="match status" value="4"/>
</dbReference>
<reference evidence="7" key="2">
    <citation type="submission" date="2025-09" db="UniProtKB">
        <authorList>
            <consortium name="Ensembl"/>
        </authorList>
    </citation>
    <scope>IDENTIFICATION</scope>
</reference>
<organism evidence="7 8">
    <name type="scientific">Propithecus coquereli</name>
    <name type="common">Coquerel's sifaka</name>
    <name type="synonym">Propithecus verreauxi coquereli</name>
    <dbReference type="NCBI Taxonomy" id="379532"/>
    <lineage>
        <taxon>Eukaryota</taxon>
        <taxon>Metazoa</taxon>
        <taxon>Chordata</taxon>
        <taxon>Craniata</taxon>
        <taxon>Vertebrata</taxon>
        <taxon>Euteleostomi</taxon>
        <taxon>Mammalia</taxon>
        <taxon>Eutheria</taxon>
        <taxon>Euarchontoglires</taxon>
        <taxon>Primates</taxon>
        <taxon>Strepsirrhini</taxon>
        <taxon>Lemuriformes</taxon>
        <taxon>Indriidae</taxon>
        <taxon>Propithecus</taxon>
    </lineage>
</organism>
<feature type="compositionally biased region" description="Low complexity" evidence="5">
    <location>
        <begin position="585"/>
        <end position="608"/>
    </location>
</feature>
<dbReference type="PROSITE" id="PS01208">
    <property type="entry name" value="VWFC_1"/>
    <property type="match status" value="4"/>
</dbReference>
<feature type="compositionally biased region" description="Low complexity" evidence="5">
    <location>
        <begin position="45"/>
        <end position="57"/>
    </location>
</feature>